<accession>A0A811LMV4</accession>
<dbReference type="OrthoDB" id="10316671at2759"/>
<keyword evidence="3" id="KW-1185">Reference proteome</keyword>
<keyword evidence="1" id="KW-0472">Membrane</keyword>
<proteinExistence type="predicted"/>
<organism evidence="2 3">
    <name type="scientific">Bursaphelenchus okinawaensis</name>
    <dbReference type="NCBI Taxonomy" id="465554"/>
    <lineage>
        <taxon>Eukaryota</taxon>
        <taxon>Metazoa</taxon>
        <taxon>Ecdysozoa</taxon>
        <taxon>Nematoda</taxon>
        <taxon>Chromadorea</taxon>
        <taxon>Rhabditida</taxon>
        <taxon>Tylenchina</taxon>
        <taxon>Tylenchomorpha</taxon>
        <taxon>Aphelenchoidea</taxon>
        <taxon>Aphelenchoididae</taxon>
        <taxon>Bursaphelenchus</taxon>
    </lineage>
</organism>
<sequence>MMSSNELCYIVTFIVYAIFSTLYTLYTALNHYMEVAELKLLPQKLKVEIKEDELNAITYMLECTSTAYHTSNCRLYKVMQACHYDLKTQTALFFSTRANIYHLKNLLSLLKPVFRTYPYNQVVTAEGIHYAILTGLVKNEIDNNPFVLQSIERLTAKVMPYYNNWCQVLDSYTIFFGTTDQVDEIVFNYKYHKEREGSFRKYDLLPVEIKEMILKKVPTKPRKLHVKHNGKFRRILHCFGHRPGVKAEMLKPNIYLQQL</sequence>
<dbReference type="EMBL" id="CAJFCW020000006">
    <property type="protein sequence ID" value="CAG9128260.1"/>
    <property type="molecule type" value="Genomic_DNA"/>
</dbReference>
<keyword evidence="1" id="KW-1133">Transmembrane helix</keyword>
<dbReference type="Proteomes" id="UP000614601">
    <property type="component" value="Unassembled WGS sequence"/>
</dbReference>
<protein>
    <submittedName>
        <fullName evidence="2">Uncharacterized protein</fullName>
    </submittedName>
</protein>
<name>A0A811LMV4_9BILA</name>
<gene>
    <name evidence="2" type="ORF">BOKJ2_LOCUS14416</name>
</gene>
<evidence type="ECO:0000313" key="3">
    <source>
        <dbReference type="Proteomes" id="UP000614601"/>
    </source>
</evidence>
<evidence type="ECO:0000313" key="2">
    <source>
        <dbReference type="EMBL" id="CAD5230987.1"/>
    </source>
</evidence>
<reference evidence="2" key="1">
    <citation type="submission" date="2020-09" db="EMBL/GenBank/DDBJ databases">
        <authorList>
            <person name="Kikuchi T."/>
        </authorList>
    </citation>
    <scope>NUCLEOTIDE SEQUENCE</scope>
    <source>
        <strain evidence="2">SH1</strain>
    </source>
</reference>
<dbReference type="Proteomes" id="UP000783686">
    <property type="component" value="Unassembled WGS sequence"/>
</dbReference>
<evidence type="ECO:0000256" key="1">
    <source>
        <dbReference type="SAM" id="Phobius"/>
    </source>
</evidence>
<dbReference type="EMBL" id="CAJFDH010000006">
    <property type="protein sequence ID" value="CAD5230987.1"/>
    <property type="molecule type" value="Genomic_DNA"/>
</dbReference>
<dbReference type="AlphaFoldDB" id="A0A811LMV4"/>
<comment type="caution">
    <text evidence="2">The sequence shown here is derived from an EMBL/GenBank/DDBJ whole genome shotgun (WGS) entry which is preliminary data.</text>
</comment>
<keyword evidence="1" id="KW-0812">Transmembrane</keyword>
<feature type="transmembrane region" description="Helical" evidence="1">
    <location>
        <begin position="7"/>
        <end position="26"/>
    </location>
</feature>